<evidence type="ECO:0000256" key="2">
    <source>
        <dbReference type="SAM" id="Phobius"/>
    </source>
</evidence>
<organism evidence="3 4">
    <name type="scientific">Clostridium moutaii</name>
    <dbReference type="NCBI Taxonomy" id="3240932"/>
    <lineage>
        <taxon>Bacteria</taxon>
        <taxon>Bacillati</taxon>
        <taxon>Bacillota</taxon>
        <taxon>Clostridia</taxon>
        <taxon>Eubacteriales</taxon>
        <taxon>Clostridiaceae</taxon>
        <taxon>Clostridium</taxon>
    </lineage>
</organism>
<dbReference type="SMART" id="SM00028">
    <property type="entry name" value="TPR"/>
    <property type="match status" value="3"/>
</dbReference>
<keyword evidence="4" id="KW-1185">Reference proteome</keyword>
<accession>A0ABV4BTW9</accession>
<evidence type="ECO:0000313" key="3">
    <source>
        <dbReference type="EMBL" id="MEY8001657.1"/>
    </source>
</evidence>
<dbReference type="Pfam" id="PF13174">
    <property type="entry name" value="TPR_6"/>
    <property type="match status" value="1"/>
</dbReference>
<dbReference type="Gene3D" id="1.25.40.10">
    <property type="entry name" value="Tetratricopeptide repeat domain"/>
    <property type="match status" value="2"/>
</dbReference>
<feature type="transmembrane region" description="Helical" evidence="2">
    <location>
        <begin position="179"/>
        <end position="199"/>
    </location>
</feature>
<proteinExistence type="predicted"/>
<dbReference type="SUPFAM" id="SSF48452">
    <property type="entry name" value="TPR-like"/>
    <property type="match status" value="2"/>
</dbReference>
<feature type="repeat" description="TPR" evidence="1">
    <location>
        <begin position="283"/>
        <end position="316"/>
    </location>
</feature>
<protein>
    <submittedName>
        <fullName evidence="3">Tetratricopeptide repeat protein</fullName>
    </submittedName>
</protein>
<dbReference type="Proteomes" id="UP001564657">
    <property type="component" value="Unassembled WGS sequence"/>
</dbReference>
<dbReference type="InterPro" id="IPR019734">
    <property type="entry name" value="TPR_rpt"/>
</dbReference>
<comment type="caution">
    <text evidence="3">The sequence shown here is derived from an EMBL/GenBank/DDBJ whole genome shotgun (WGS) entry which is preliminary data.</text>
</comment>
<dbReference type="EMBL" id="JBGEWD010000022">
    <property type="protein sequence ID" value="MEY8001657.1"/>
    <property type="molecule type" value="Genomic_DNA"/>
</dbReference>
<dbReference type="InterPro" id="IPR011990">
    <property type="entry name" value="TPR-like_helical_dom_sf"/>
</dbReference>
<keyword evidence="2" id="KW-0812">Transmembrane</keyword>
<evidence type="ECO:0000313" key="4">
    <source>
        <dbReference type="Proteomes" id="UP001564657"/>
    </source>
</evidence>
<keyword evidence="1" id="KW-0802">TPR repeat</keyword>
<gene>
    <name evidence="3" type="ORF">AB8U03_15915</name>
</gene>
<sequence length="402" mass="46404">MNKSQKKYNKALNKYNDGYIKKSMELCDESISINIKNRAAINLKGLLLYLKGDLQGARELWNMNHEVNNDEVAKKYLEGSKKDDVRFNLYKEALTLIKELKINEALVLLERCAESDFNYIEVNNYSALCYIKKGNYNKALEKINNVFEVDLDNAKAKKNMKFLKDVNIIKKGSNVKKTISISLAVIFAIVLIIGVYKGIINPKNDFVNKNKVVKVIKYKNNVKNDHDVDNKDVFNEKDMENYIQNKDYDSMYLQVNKWKNKKLNSYDGEVLSRASQVLRGEGCLYFYNLGSRYLNSGDYSNAISYFNKAYEFGSKSDLYPHIIYFLANSIDLSGDLKSATKYYSQYDENFSDGNYEETVLYRLAIIYKGMDISTSKNYAKKLVNKYPVSIYNNSIINSIINS</sequence>
<evidence type="ECO:0000256" key="1">
    <source>
        <dbReference type="PROSITE-ProRule" id="PRU00339"/>
    </source>
</evidence>
<name>A0ABV4BTW9_9CLOT</name>
<keyword evidence="2" id="KW-1133">Transmembrane helix</keyword>
<keyword evidence="2" id="KW-0472">Membrane</keyword>
<dbReference type="PROSITE" id="PS50005">
    <property type="entry name" value="TPR"/>
    <property type="match status" value="1"/>
</dbReference>
<dbReference type="RefSeq" id="WP_369705550.1">
    <property type="nucleotide sequence ID" value="NZ_JBGEWD010000022.1"/>
</dbReference>
<reference evidence="3 4" key="1">
    <citation type="submission" date="2024-08" db="EMBL/GenBank/DDBJ databases">
        <title>Clostridium lapicellarii sp. nov., and Clostridium renhuaiense sp. nov., two species isolated from the mud in a fermentation cellar used for producing sauce-flavour Chinese liquors.</title>
        <authorList>
            <person name="Yang F."/>
            <person name="Wang H."/>
            <person name="Chen L.Q."/>
            <person name="Zhou N."/>
            <person name="Lu J.J."/>
            <person name="Pu X.X."/>
            <person name="Wan B."/>
            <person name="Wang L."/>
            <person name="Liu S.J."/>
        </authorList>
    </citation>
    <scope>NUCLEOTIDE SEQUENCE [LARGE SCALE GENOMIC DNA]</scope>
    <source>
        <strain evidence="3 4">MT-5</strain>
    </source>
</reference>